<dbReference type="eggNOG" id="COG2104">
    <property type="taxonomic scope" value="Bacteria"/>
</dbReference>
<name>D1B9T2_THEAS</name>
<dbReference type="KEGG" id="tai:Taci_0802"/>
<proteinExistence type="predicted"/>
<protein>
    <submittedName>
        <fullName evidence="1">Thiamine biosynthesis protein ThiS</fullName>
    </submittedName>
</protein>
<dbReference type="InterPro" id="IPR010035">
    <property type="entry name" value="Thi_S"/>
</dbReference>
<dbReference type="OrthoDB" id="9798559at2"/>
<evidence type="ECO:0000313" key="2">
    <source>
        <dbReference type="Proteomes" id="UP000002030"/>
    </source>
</evidence>
<keyword evidence="2" id="KW-1185">Reference proteome</keyword>
<accession>D1B9T2</accession>
<dbReference type="InterPro" id="IPR003749">
    <property type="entry name" value="ThiS/MoaD-like"/>
</dbReference>
<dbReference type="AlphaFoldDB" id="D1B9T2"/>
<dbReference type="STRING" id="525903.Taci_0802"/>
<dbReference type="HOGENOM" id="CLU_174611_3_2_0"/>
<sequence>MDSFITVNGDRHPWREGMTVKDLLDEKRFTFRMIAVWIDDRPVERDRFDSTPIPKGAKVQVVHMISGG</sequence>
<evidence type="ECO:0000313" key="1">
    <source>
        <dbReference type="EMBL" id="ACZ19035.1"/>
    </source>
</evidence>
<dbReference type="NCBIfam" id="TIGR01683">
    <property type="entry name" value="thiS"/>
    <property type="match status" value="1"/>
</dbReference>
<dbReference type="EMBL" id="CP001818">
    <property type="protein sequence ID" value="ACZ19035.1"/>
    <property type="molecule type" value="Genomic_DNA"/>
</dbReference>
<dbReference type="EnsemblBacteria" id="ACZ19035">
    <property type="protein sequence ID" value="ACZ19035"/>
    <property type="gene ID" value="Taci_0802"/>
</dbReference>
<organism evidence="1 2">
    <name type="scientific">Thermanaerovibrio acidaminovorans (strain ATCC 49978 / DSM 6589 / Su883)</name>
    <name type="common">Selenomonas acidaminovorans</name>
    <dbReference type="NCBI Taxonomy" id="525903"/>
    <lineage>
        <taxon>Bacteria</taxon>
        <taxon>Thermotogati</taxon>
        <taxon>Synergistota</taxon>
        <taxon>Synergistia</taxon>
        <taxon>Synergistales</taxon>
        <taxon>Synergistaceae</taxon>
        <taxon>Thermanaerovibrio</taxon>
    </lineage>
</organism>
<dbReference type="PATRIC" id="fig|525903.6.peg.803"/>
<dbReference type="SUPFAM" id="SSF54285">
    <property type="entry name" value="MoaD/ThiS"/>
    <property type="match status" value="1"/>
</dbReference>
<reference evidence="1 2" key="1">
    <citation type="journal article" date="2009" name="Stand. Genomic Sci.">
        <title>Complete genome sequence of Thermanaerovibrio acidaminovorans type strain (Su883).</title>
        <authorList>
            <person name="Chovatia M."/>
            <person name="Sikorski J."/>
            <person name="Schroder M."/>
            <person name="Lapidus A."/>
            <person name="Nolan M."/>
            <person name="Tice H."/>
            <person name="Glavina Del Rio T."/>
            <person name="Copeland A."/>
            <person name="Cheng J.F."/>
            <person name="Lucas S."/>
            <person name="Chen F."/>
            <person name="Bruce D."/>
            <person name="Goodwin L."/>
            <person name="Pitluck S."/>
            <person name="Ivanova N."/>
            <person name="Mavromatis K."/>
            <person name="Ovchinnikova G."/>
            <person name="Pati A."/>
            <person name="Chen A."/>
            <person name="Palaniappan K."/>
            <person name="Land M."/>
            <person name="Hauser L."/>
            <person name="Chang Y.J."/>
            <person name="Jeffries C.D."/>
            <person name="Chain P."/>
            <person name="Saunders E."/>
            <person name="Detter J.C."/>
            <person name="Brettin T."/>
            <person name="Rohde M."/>
            <person name="Goker M."/>
            <person name="Spring S."/>
            <person name="Bristow J."/>
            <person name="Markowitz V."/>
            <person name="Hugenholtz P."/>
            <person name="Kyrpides N.C."/>
            <person name="Klenk H.P."/>
            <person name="Eisen J.A."/>
        </authorList>
    </citation>
    <scope>NUCLEOTIDE SEQUENCE [LARGE SCALE GENOMIC DNA]</scope>
    <source>
        <strain evidence="2">ATCC 49978 / DSM 6589 / Su883</strain>
    </source>
</reference>
<dbReference type="CDD" id="cd00565">
    <property type="entry name" value="Ubl_ThiS"/>
    <property type="match status" value="1"/>
</dbReference>
<dbReference type="Gene3D" id="3.10.20.30">
    <property type="match status" value="1"/>
</dbReference>
<dbReference type="InterPro" id="IPR016155">
    <property type="entry name" value="Mopterin_synth/thiamin_S_b"/>
</dbReference>
<dbReference type="Pfam" id="PF02597">
    <property type="entry name" value="ThiS"/>
    <property type="match status" value="1"/>
</dbReference>
<gene>
    <name evidence="1" type="ordered locus">Taci_0802</name>
</gene>
<dbReference type="Proteomes" id="UP000002030">
    <property type="component" value="Chromosome"/>
</dbReference>
<dbReference type="InterPro" id="IPR012675">
    <property type="entry name" value="Beta-grasp_dom_sf"/>
</dbReference>
<dbReference type="RefSeq" id="WP_012869550.1">
    <property type="nucleotide sequence ID" value="NC_013522.1"/>
</dbReference>